<gene>
    <name evidence="1" type="ORF">DDE20_17985</name>
</gene>
<evidence type="ECO:0000313" key="2">
    <source>
        <dbReference type="Proteomes" id="UP000245911"/>
    </source>
</evidence>
<sequence length="317" mass="33386">MRNLRPRPLRLPLLLGAALIATPALGFGWEVSTDVEQGIFFGHARLPGAMLLRCGGQLPGTTGTVPMYYMDSITAPGTLHLELDMHAFSDTNEGRALAGAALLIDGQSHSLGDIAYTDYYGAFHQSFSLHAPLVQALRQADSVTLLEQGAIRGGIPTQGMTAAISSLIDFCIAGENGAPLPTTATPPTPPTGASAAERLLAWIERGCPTGLQRQTGALLQDFDLDGDGLADAVLDSRGVTCDGAYPYCGQVQCDVPVFLSSVPGTEPADVVFGARPSIIPSTSGLPALQIYGRCADGSFDCLPLSYRWQSGQRLRVQ</sequence>
<evidence type="ECO:0000313" key="1">
    <source>
        <dbReference type="EMBL" id="PVH27349.1"/>
    </source>
</evidence>
<name>A0A2T8HPI1_9RHOB</name>
<accession>A0A2T8HPI1</accession>
<dbReference type="EMBL" id="QDKM01000015">
    <property type="protein sequence ID" value="PVH27349.1"/>
    <property type="molecule type" value="Genomic_DNA"/>
</dbReference>
<keyword evidence="2" id="KW-1185">Reference proteome</keyword>
<protein>
    <submittedName>
        <fullName evidence="1">Uncharacterized protein</fullName>
    </submittedName>
</protein>
<dbReference type="AlphaFoldDB" id="A0A2T8HPI1"/>
<dbReference type="RefSeq" id="WP_116559914.1">
    <property type="nucleotide sequence ID" value="NZ_QDKM01000015.1"/>
</dbReference>
<organism evidence="1 2">
    <name type="scientific">Pararhodobacter oceanensis</name>
    <dbReference type="NCBI Taxonomy" id="2172121"/>
    <lineage>
        <taxon>Bacteria</taxon>
        <taxon>Pseudomonadati</taxon>
        <taxon>Pseudomonadota</taxon>
        <taxon>Alphaproteobacteria</taxon>
        <taxon>Rhodobacterales</taxon>
        <taxon>Paracoccaceae</taxon>
        <taxon>Pararhodobacter</taxon>
    </lineage>
</organism>
<proteinExistence type="predicted"/>
<comment type="caution">
    <text evidence="1">The sequence shown here is derived from an EMBL/GenBank/DDBJ whole genome shotgun (WGS) entry which is preliminary data.</text>
</comment>
<dbReference type="Proteomes" id="UP000245911">
    <property type="component" value="Unassembled WGS sequence"/>
</dbReference>
<reference evidence="1 2" key="1">
    <citation type="submission" date="2018-04" db="EMBL/GenBank/DDBJ databases">
        <title>Pararhodobacter oceanense sp. nov., isolated from marine intertidal sediment.</title>
        <authorList>
            <person name="Wang X.-L."/>
            <person name="Du Z.-J."/>
        </authorList>
    </citation>
    <scope>NUCLEOTIDE SEQUENCE [LARGE SCALE GENOMIC DNA]</scope>
    <source>
        <strain evidence="1 2">AM505</strain>
    </source>
</reference>